<evidence type="ECO:0000256" key="4">
    <source>
        <dbReference type="ARBA" id="ARBA00022475"/>
    </source>
</evidence>
<evidence type="ECO:0000256" key="13">
    <source>
        <dbReference type="ARBA" id="ARBA00042859"/>
    </source>
</evidence>
<comment type="subcellular location">
    <subcellularLocation>
        <location evidence="1">Cell membrane</location>
        <topology evidence="1">Multi-pass membrane protein</topology>
    </subcellularLocation>
</comment>
<evidence type="ECO:0000256" key="6">
    <source>
        <dbReference type="ARBA" id="ARBA00022683"/>
    </source>
</evidence>
<evidence type="ECO:0000313" key="16">
    <source>
        <dbReference type="Proteomes" id="UP000601171"/>
    </source>
</evidence>
<gene>
    <name evidence="15" type="ORF">H8707_00105</name>
</gene>
<keyword evidence="4" id="KW-1003">Cell membrane</keyword>
<comment type="subunit">
    <text evidence="2">Homodimer.</text>
</comment>
<evidence type="ECO:0000313" key="15">
    <source>
        <dbReference type="EMBL" id="MBC8586646.1"/>
    </source>
</evidence>
<evidence type="ECO:0000256" key="5">
    <source>
        <dbReference type="ARBA" id="ARBA00022597"/>
    </source>
</evidence>
<protein>
    <recommendedName>
        <fullName evidence="12">Ascorbate-specific PTS system EIIC component</fullName>
    </recommendedName>
    <alternativeName>
        <fullName evidence="13">Ascorbate-specific permease IIC component UlaA</fullName>
    </alternativeName>
</protein>
<feature type="transmembrane region" description="Helical" evidence="14">
    <location>
        <begin position="229"/>
        <end position="248"/>
    </location>
</feature>
<evidence type="ECO:0000256" key="8">
    <source>
        <dbReference type="ARBA" id="ARBA00022989"/>
    </source>
</evidence>
<dbReference type="GO" id="GO:0009401">
    <property type="term" value="P:phosphoenolpyruvate-dependent sugar phosphotransferase system"/>
    <property type="evidence" value="ECO:0007669"/>
    <property type="project" value="UniProtKB-KW"/>
</dbReference>
<feature type="transmembrane region" description="Helical" evidence="14">
    <location>
        <begin position="380"/>
        <end position="404"/>
    </location>
</feature>
<dbReference type="GO" id="GO:0005886">
    <property type="term" value="C:plasma membrane"/>
    <property type="evidence" value="ECO:0007669"/>
    <property type="project" value="UniProtKB-SubCell"/>
</dbReference>
<dbReference type="InterPro" id="IPR051562">
    <property type="entry name" value="Ascorbate-PTS_EIIC"/>
</dbReference>
<reference evidence="15" key="1">
    <citation type="submission" date="2020-08" db="EMBL/GenBank/DDBJ databases">
        <title>Genome public.</title>
        <authorList>
            <person name="Liu C."/>
            <person name="Sun Q."/>
        </authorList>
    </citation>
    <scope>NUCLEOTIDE SEQUENCE</scope>
    <source>
        <strain evidence="15">BX21</strain>
    </source>
</reference>
<keyword evidence="5" id="KW-0762">Sugar transport</keyword>
<comment type="function">
    <text evidence="10">The phosphoenolpyruvate-dependent sugar phosphotransferase system (sugar PTS), a major carbohydrate active transport system, catalyzes the phosphorylation of incoming sugar substrates concomitantly with their translocation across the cell membrane. The enzyme II UlaABC PTS system is involved in ascorbate transport.</text>
</comment>
<organism evidence="15 16">
    <name type="scientific">Paratissierella segnis</name>
    <dbReference type="NCBI Taxonomy" id="2763679"/>
    <lineage>
        <taxon>Bacteria</taxon>
        <taxon>Bacillati</taxon>
        <taxon>Bacillota</taxon>
        <taxon>Tissierellia</taxon>
        <taxon>Tissierellales</taxon>
        <taxon>Tissierellaceae</taxon>
        <taxon>Paratissierella</taxon>
    </lineage>
</organism>
<name>A0A926EPY3_9FIRM</name>
<keyword evidence="3" id="KW-0813">Transport</keyword>
<evidence type="ECO:0000256" key="11">
    <source>
        <dbReference type="ARBA" id="ARBA00038218"/>
    </source>
</evidence>
<dbReference type="RefSeq" id="WP_262428108.1">
    <property type="nucleotide sequence ID" value="NZ_JACRTG010000001.1"/>
</dbReference>
<evidence type="ECO:0000256" key="12">
    <source>
        <dbReference type="ARBA" id="ARBA00039702"/>
    </source>
</evidence>
<dbReference type="InterPro" id="IPR004703">
    <property type="entry name" value="PTS_sugar-sp_permease"/>
</dbReference>
<feature type="transmembrane region" description="Helical" evidence="14">
    <location>
        <begin position="410"/>
        <end position="429"/>
    </location>
</feature>
<dbReference type="AlphaFoldDB" id="A0A926EPY3"/>
<dbReference type="EMBL" id="JACRTG010000001">
    <property type="protein sequence ID" value="MBC8586646.1"/>
    <property type="molecule type" value="Genomic_DNA"/>
</dbReference>
<feature type="transmembrane region" description="Helical" evidence="14">
    <location>
        <begin position="268"/>
        <end position="292"/>
    </location>
</feature>
<dbReference type="Pfam" id="PF03611">
    <property type="entry name" value="EIIC-GAT"/>
    <property type="match status" value="1"/>
</dbReference>
<keyword evidence="7 14" id="KW-0812">Transmembrane</keyword>
<evidence type="ECO:0000256" key="14">
    <source>
        <dbReference type="SAM" id="Phobius"/>
    </source>
</evidence>
<proteinExistence type="inferred from homology"/>
<keyword evidence="6" id="KW-0598">Phosphotransferase system</keyword>
<dbReference type="NCBIfam" id="NF006920">
    <property type="entry name" value="PRK09410.1-2"/>
    <property type="match status" value="1"/>
</dbReference>
<sequence>MSNVFLWIANNIFGVPAFLIGIIVLLGLVLQKSDISKIISGTLKAIIGFLIINIGSDIIVGALNVFQPMWAEVFGLSSNTMPTGFMGFDKFNATFGGYIALIMTLGFLVNILLARFTKFKFIYLTGHMMFWTTAVFLGIITHVKPDVSMTLVVPILSIIMGTYWTLQPALTQKYMVKITGTDSVALGHTVGIGAWLSAVLGKFVGGKNPKSSEDIKISEKLSFLRDSNVITALTMGSLFIIGAIVLMLKGTDVSKELIAAAGTQNFIIYSIIESIKFAAGIAVVLFGVRLFIGELIPAFKGISTKIVPGAVPAIDAPIVYPYAPNAVIFGFLGAFIGGLIWMVILGNTVGYVFVPTMIVLFFHGAAAGVFGNLTGGYKGALLGGFIIATIVAIGQFYTVMYLLPSTIPDTAAWAADTDMFIIGPVLYFITKIFR</sequence>
<feature type="transmembrane region" description="Helical" evidence="14">
    <location>
        <begin position="121"/>
        <end position="141"/>
    </location>
</feature>
<feature type="transmembrane region" description="Helical" evidence="14">
    <location>
        <begin position="326"/>
        <end position="344"/>
    </location>
</feature>
<comment type="similarity">
    <text evidence="11">Belongs to the UlaA family.</text>
</comment>
<keyword evidence="9 14" id="KW-0472">Membrane</keyword>
<evidence type="ECO:0000256" key="2">
    <source>
        <dbReference type="ARBA" id="ARBA00011738"/>
    </source>
</evidence>
<evidence type="ECO:0000256" key="9">
    <source>
        <dbReference type="ARBA" id="ARBA00023136"/>
    </source>
</evidence>
<evidence type="ECO:0000256" key="10">
    <source>
        <dbReference type="ARBA" id="ARBA00037387"/>
    </source>
</evidence>
<keyword evidence="8 14" id="KW-1133">Transmembrane helix</keyword>
<dbReference type="PANTHER" id="PTHR33843">
    <property type="entry name" value="ASCORBATE-SPECIFIC PTS SYSTEM EIIC COMPONENT"/>
    <property type="match status" value="1"/>
</dbReference>
<feature type="transmembrane region" description="Helical" evidence="14">
    <location>
        <begin position="147"/>
        <end position="166"/>
    </location>
</feature>
<feature type="transmembrane region" description="Helical" evidence="14">
    <location>
        <begin position="6"/>
        <end position="30"/>
    </location>
</feature>
<evidence type="ECO:0000256" key="7">
    <source>
        <dbReference type="ARBA" id="ARBA00022692"/>
    </source>
</evidence>
<feature type="transmembrane region" description="Helical" evidence="14">
    <location>
        <begin position="42"/>
        <end position="66"/>
    </location>
</feature>
<feature type="transmembrane region" description="Helical" evidence="14">
    <location>
        <begin position="350"/>
        <end position="373"/>
    </location>
</feature>
<evidence type="ECO:0000256" key="3">
    <source>
        <dbReference type="ARBA" id="ARBA00022448"/>
    </source>
</evidence>
<dbReference type="PANTHER" id="PTHR33843:SF4">
    <property type="entry name" value="ASCORBATE-SPECIFIC PTS SYSTEM EIIC COMPONENT"/>
    <property type="match status" value="1"/>
</dbReference>
<feature type="transmembrane region" description="Helical" evidence="14">
    <location>
        <begin position="95"/>
        <end position="114"/>
    </location>
</feature>
<dbReference type="Proteomes" id="UP000601171">
    <property type="component" value="Unassembled WGS sequence"/>
</dbReference>
<accession>A0A926EPY3</accession>
<evidence type="ECO:0000256" key="1">
    <source>
        <dbReference type="ARBA" id="ARBA00004651"/>
    </source>
</evidence>
<keyword evidence="16" id="KW-1185">Reference proteome</keyword>
<comment type="caution">
    <text evidence="15">The sequence shown here is derived from an EMBL/GenBank/DDBJ whole genome shotgun (WGS) entry which is preliminary data.</text>
</comment>